<feature type="transmembrane region" description="Helical" evidence="1">
    <location>
        <begin position="106"/>
        <end position="126"/>
    </location>
</feature>
<evidence type="ECO:0000313" key="2">
    <source>
        <dbReference type="EMBL" id="AWT26760.1"/>
    </source>
</evidence>
<keyword evidence="3" id="KW-1185">Reference proteome</keyword>
<name>A0A2Z3YU82_9CORY</name>
<proteinExistence type="predicted"/>
<keyword evidence="1" id="KW-0812">Transmembrane</keyword>
<evidence type="ECO:0000256" key="1">
    <source>
        <dbReference type="SAM" id="Phobius"/>
    </source>
</evidence>
<feature type="transmembrane region" description="Helical" evidence="1">
    <location>
        <begin position="138"/>
        <end position="160"/>
    </location>
</feature>
<organism evidence="2 3">
    <name type="scientific">Corynebacterium provencense</name>
    <dbReference type="NCBI Taxonomy" id="1737425"/>
    <lineage>
        <taxon>Bacteria</taxon>
        <taxon>Bacillati</taxon>
        <taxon>Actinomycetota</taxon>
        <taxon>Actinomycetes</taxon>
        <taxon>Mycobacteriales</taxon>
        <taxon>Corynebacteriaceae</taxon>
        <taxon>Corynebacterium</taxon>
    </lineage>
</organism>
<feature type="transmembrane region" description="Helical" evidence="1">
    <location>
        <begin position="226"/>
        <end position="248"/>
    </location>
</feature>
<accession>A0A2Z3YU82</accession>
<protein>
    <submittedName>
        <fullName evidence="2">Uncharacterized protein</fullName>
    </submittedName>
</protein>
<feature type="transmembrane region" description="Helical" evidence="1">
    <location>
        <begin position="166"/>
        <end position="188"/>
    </location>
</feature>
<sequence>MERRHAYSKIEIESDLLDNGSHIASFAPNCIRRWRKMVMPKDSYPTRNYDPSEDRKTSKQIVIKMGLRFHVFHLKSALALLALVLMANFADSSNLLSDEASSKGSFLAIIIALLAAFFSFPTLFGSSSENGFIRGSLFKYRLLFSAISILSLILLFAYQGTSNHTYWMLFHFTSIGYIVMIFFVGSMIRWKIFCFRLGQFLSITRRQVVRVATFLISTLKNPEFRLFVISFSDPGLYALVIISTLDILSKIHSFQLFVVWHLDLYFYPFFLPFFFIR</sequence>
<gene>
    <name evidence="2" type="ORF">Csp1_19920</name>
</gene>
<dbReference type="Proteomes" id="UP000247696">
    <property type="component" value="Chromosome"/>
</dbReference>
<dbReference type="AlphaFoldDB" id="A0A2Z3YU82"/>
<keyword evidence="1" id="KW-1133">Transmembrane helix</keyword>
<keyword evidence="1" id="KW-0472">Membrane</keyword>
<reference evidence="3" key="1">
    <citation type="submission" date="2017-11" db="EMBL/GenBank/DDBJ databases">
        <title>Otitis media/interna in a cat caused by the recently described species Corynebacterium provencense.</title>
        <authorList>
            <person name="Kittl S."/>
            <person name="Brodard I."/>
            <person name="Rychener L."/>
            <person name="Jores J."/>
            <person name="Roosje P."/>
            <person name="Gobeli Brawand S."/>
        </authorList>
    </citation>
    <scope>NUCLEOTIDE SEQUENCE [LARGE SCALE GENOMIC DNA]</scope>
    <source>
        <strain evidence="3">17KM38</strain>
    </source>
</reference>
<evidence type="ECO:0000313" key="3">
    <source>
        <dbReference type="Proteomes" id="UP000247696"/>
    </source>
</evidence>
<feature type="transmembrane region" description="Helical" evidence="1">
    <location>
        <begin position="254"/>
        <end position="276"/>
    </location>
</feature>
<dbReference type="KEGG" id="cpre:Csp1_19920"/>
<feature type="transmembrane region" description="Helical" evidence="1">
    <location>
        <begin position="65"/>
        <end position="86"/>
    </location>
</feature>
<dbReference type="EMBL" id="CP024988">
    <property type="protein sequence ID" value="AWT26760.1"/>
    <property type="molecule type" value="Genomic_DNA"/>
</dbReference>